<keyword evidence="2" id="KW-1185">Reference proteome</keyword>
<name>A0A542SPW6_9MICO</name>
<protein>
    <recommendedName>
        <fullName evidence="3">Nucleotide-binding universal stress UspA family protein</fullName>
    </recommendedName>
</protein>
<dbReference type="InterPro" id="IPR014729">
    <property type="entry name" value="Rossmann-like_a/b/a_fold"/>
</dbReference>
<sequence length="156" mass="16326">MAFVAPGTWQAVIDEVRVLPESASVTLIAAADEESVGPLGGSLFGRGGRRRGVEREAALSLAQDLVDEARDACPRDAAALVVTGAVGHAVVRELGDADLLILARDGDLSNLGPRSLGRHTRFIVDHAPCRVLLVWPVLAPDTDTLPPPPPAPPTHP</sequence>
<gene>
    <name evidence="1" type="ORF">FB389_1350</name>
</gene>
<dbReference type="EMBL" id="VFNV01000001">
    <property type="protein sequence ID" value="TQK76663.1"/>
    <property type="molecule type" value="Genomic_DNA"/>
</dbReference>
<comment type="caution">
    <text evidence="1">The sequence shown here is derived from an EMBL/GenBank/DDBJ whole genome shotgun (WGS) entry which is preliminary data.</text>
</comment>
<reference evidence="1 2" key="1">
    <citation type="submission" date="2019-06" db="EMBL/GenBank/DDBJ databases">
        <title>Sequencing the genomes of 1000 actinobacteria strains.</title>
        <authorList>
            <person name="Klenk H.-P."/>
        </authorList>
    </citation>
    <scope>NUCLEOTIDE SEQUENCE [LARGE SCALE GENOMIC DNA]</scope>
    <source>
        <strain evidence="1 2">DSM 10596</strain>
    </source>
</reference>
<accession>A0A542SPW6</accession>
<dbReference type="Proteomes" id="UP000316181">
    <property type="component" value="Unassembled WGS sequence"/>
</dbReference>
<evidence type="ECO:0000313" key="1">
    <source>
        <dbReference type="EMBL" id="TQK76663.1"/>
    </source>
</evidence>
<dbReference type="SUPFAM" id="SSF52402">
    <property type="entry name" value="Adenine nucleotide alpha hydrolases-like"/>
    <property type="match status" value="1"/>
</dbReference>
<dbReference type="Gene3D" id="3.40.50.620">
    <property type="entry name" value="HUPs"/>
    <property type="match status" value="1"/>
</dbReference>
<evidence type="ECO:0008006" key="3">
    <source>
        <dbReference type="Google" id="ProtNLM"/>
    </source>
</evidence>
<dbReference type="AlphaFoldDB" id="A0A542SPW6"/>
<organism evidence="1 2">
    <name type="scientific">Rarobacter incanus</name>
    <dbReference type="NCBI Taxonomy" id="153494"/>
    <lineage>
        <taxon>Bacteria</taxon>
        <taxon>Bacillati</taxon>
        <taxon>Actinomycetota</taxon>
        <taxon>Actinomycetes</taxon>
        <taxon>Micrococcales</taxon>
        <taxon>Rarobacteraceae</taxon>
        <taxon>Rarobacter</taxon>
    </lineage>
</organism>
<proteinExistence type="predicted"/>
<evidence type="ECO:0000313" key="2">
    <source>
        <dbReference type="Proteomes" id="UP000316181"/>
    </source>
</evidence>